<dbReference type="InterPro" id="IPR018584">
    <property type="entry name" value="GT87"/>
</dbReference>
<evidence type="ECO:0000256" key="4">
    <source>
        <dbReference type="ARBA" id="ARBA00022692"/>
    </source>
</evidence>
<dbReference type="eggNOG" id="ENOG5030C6A">
    <property type="taxonomic scope" value="Bacteria"/>
</dbReference>
<dbReference type="Pfam" id="PF09594">
    <property type="entry name" value="GT87"/>
    <property type="match status" value="1"/>
</dbReference>
<evidence type="ECO:0000256" key="6">
    <source>
        <dbReference type="ARBA" id="ARBA00023136"/>
    </source>
</evidence>
<evidence type="ECO:0000313" key="9">
    <source>
        <dbReference type="EMBL" id="AFZ26421.1"/>
    </source>
</evidence>
<evidence type="ECO:0000256" key="5">
    <source>
        <dbReference type="ARBA" id="ARBA00022989"/>
    </source>
</evidence>
<keyword evidence="10" id="KW-1185">Reference proteome</keyword>
<feature type="transmembrane region" description="Helical" evidence="8">
    <location>
        <begin position="286"/>
        <end position="307"/>
    </location>
</feature>
<keyword evidence="2" id="KW-1003">Cell membrane</keyword>
<organism evidence="9 10">
    <name type="scientific">Cylindrospermum stagnale PCC 7417</name>
    <dbReference type="NCBI Taxonomy" id="56107"/>
    <lineage>
        <taxon>Bacteria</taxon>
        <taxon>Bacillati</taxon>
        <taxon>Cyanobacteriota</taxon>
        <taxon>Cyanophyceae</taxon>
        <taxon>Nostocales</taxon>
        <taxon>Nostocaceae</taxon>
        <taxon>Cylindrospermum</taxon>
    </lineage>
</organism>
<dbReference type="AlphaFoldDB" id="K9X2Y4"/>
<keyword evidence="4 8" id="KW-0812">Transmembrane</keyword>
<accession>K9X2Y4</accession>
<evidence type="ECO:0000256" key="2">
    <source>
        <dbReference type="ARBA" id="ARBA00022475"/>
    </source>
</evidence>
<feature type="transmembrane region" description="Helical" evidence="8">
    <location>
        <begin position="158"/>
        <end position="174"/>
    </location>
</feature>
<feature type="transmembrane region" description="Helical" evidence="8">
    <location>
        <begin position="134"/>
        <end position="152"/>
    </location>
</feature>
<dbReference type="GO" id="GO:0005886">
    <property type="term" value="C:plasma membrane"/>
    <property type="evidence" value="ECO:0007669"/>
    <property type="project" value="UniProtKB-SubCell"/>
</dbReference>
<dbReference type="EMBL" id="CP003642">
    <property type="protein sequence ID" value="AFZ26421.1"/>
    <property type="molecule type" value="Genomic_DNA"/>
</dbReference>
<reference evidence="9 10" key="1">
    <citation type="submission" date="2012-06" db="EMBL/GenBank/DDBJ databases">
        <title>Finished chromosome of genome of Cylindrospermum stagnale PCC 7417.</title>
        <authorList>
            <consortium name="US DOE Joint Genome Institute"/>
            <person name="Gugger M."/>
            <person name="Coursin T."/>
            <person name="Rippka R."/>
            <person name="Tandeau De Marsac N."/>
            <person name="Huntemann M."/>
            <person name="Wei C.-L."/>
            <person name="Han J."/>
            <person name="Detter J.C."/>
            <person name="Han C."/>
            <person name="Tapia R."/>
            <person name="Chen A."/>
            <person name="Kyrpides N."/>
            <person name="Mavromatis K."/>
            <person name="Markowitz V."/>
            <person name="Szeto E."/>
            <person name="Ivanova N."/>
            <person name="Pagani I."/>
            <person name="Pati A."/>
            <person name="Goodwin L."/>
            <person name="Nordberg H.P."/>
            <person name="Cantor M.N."/>
            <person name="Hua S.X."/>
            <person name="Woyke T."/>
            <person name="Kerfeld C.A."/>
        </authorList>
    </citation>
    <scope>NUCLEOTIDE SEQUENCE [LARGE SCALE GENOMIC DNA]</scope>
    <source>
        <strain evidence="9 10">PCC 7417</strain>
    </source>
</reference>
<dbReference type="GO" id="GO:0016758">
    <property type="term" value="F:hexosyltransferase activity"/>
    <property type="evidence" value="ECO:0007669"/>
    <property type="project" value="InterPro"/>
</dbReference>
<sequence>MVTYLLFSALILVALAFHTIGHKLIKNRWYLWLGYIFLGLVMALFLLIVSQPLEPFSDFIHGYYPAGRNIIQNRSILYNIGPAGGFVNLPIVAFLFTPFSFLNRHLARLSFAVCSVIAVFASVYFLVKLTKVSGWQRIALFGLFVMNGPLYYSLRQGNATHFVLCLLLAGFFCIQLGRDFLLGILLAIATILKPPILLTGIYFTLRKKWLVTAGFGLTMLGIIGASVLLLGRDIHYSWYHQIIQPYSGKPVSAYNVQSVDGFLSRLITTDKLMEWVPMEVDWHYKLMRYALISLLLGISIWICWVSKPPATLEQKNLEFSIVICLLLIISPISWTHYYLFLLLPFGLYIGNQLSIPRGNVWSTSIAATIFLTSQPVNISSIENPVLNFWYSKFLVSHYFFGGILFLGLLLAARWYTSKRGSQESR</sequence>
<evidence type="ECO:0000256" key="1">
    <source>
        <dbReference type="ARBA" id="ARBA00004651"/>
    </source>
</evidence>
<gene>
    <name evidence="9" type="ORF">Cylst_4328</name>
</gene>
<feature type="transmembrane region" description="Helical" evidence="8">
    <location>
        <begin position="31"/>
        <end position="49"/>
    </location>
</feature>
<name>K9X2Y4_9NOST</name>
<evidence type="ECO:0000256" key="8">
    <source>
        <dbReference type="SAM" id="Phobius"/>
    </source>
</evidence>
<dbReference type="Proteomes" id="UP000010475">
    <property type="component" value="Chromosome"/>
</dbReference>
<keyword evidence="3" id="KW-0808">Transferase</keyword>
<feature type="transmembrane region" description="Helical" evidence="8">
    <location>
        <begin position="319"/>
        <end position="348"/>
    </location>
</feature>
<feature type="transmembrane region" description="Helical" evidence="8">
    <location>
        <begin position="181"/>
        <end position="203"/>
    </location>
</feature>
<keyword evidence="5 8" id="KW-1133">Transmembrane helix</keyword>
<evidence type="ECO:0000256" key="3">
    <source>
        <dbReference type="ARBA" id="ARBA00022679"/>
    </source>
</evidence>
<evidence type="ECO:0000256" key="7">
    <source>
        <dbReference type="ARBA" id="ARBA00024033"/>
    </source>
</evidence>
<protein>
    <submittedName>
        <fullName evidence="9">Uncharacterized protein</fullName>
    </submittedName>
</protein>
<keyword evidence="6 8" id="KW-0472">Membrane</keyword>
<dbReference type="STRING" id="56107.Cylst_4328"/>
<feature type="transmembrane region" description="Helical" evidence="8">
    <location>
        <begin position="76"/>
        <end position="97"/>
    </location>
</feature>
<dbReference type="HOGENOM" id="CLU_626655_0_0_3"/>
<proteinExistence type="inferred from homology"/>
<feature type="transmembrane region" description="Helical" evidence="8">
    <location>
        <begin position="109"/>
        <end position="127"/>
    </location>
</feature>
<comment type="similarity">
    <text evidence="7">Belongs to the glycosyltransferase 87 family.</text>
</comment>
<feature type="transmembrane region" description="Helical" evidence="8">
    <location>
        <begin position="398"/>
        <end position="416"/>
    </location>
</feature>
<evidence type="ECO:0000313" key="10">
    <source>
        <dbReference type="Proteomes" id="UP000010475"/>
    </source>
</evidence>
<dbReference type="KEGG" id="csg:Cylst_4328"/>
<feature type="transmembrane region" description="Helical" evidence="8">
    <location>
        <begin position="209"/>
        <end position="230"/>
    </location>
</feature>
<comment type="subcellular location">
    <subcellularLocation>
        <location evidence="1">Cell membrane</location>
        <topology evidence="1">Multi-pass membrane protein</topology>
    </subcellularLocation>
</comment>